<keyword evidence="2" id="KW-1185">Reference proteome</keyword>
<feature type="non-terminal residue" evidence="1">
    <location>
        <position position="55"/>
    </location>
</feature>
<sequence>MADLGFLLNLFEVRSKRFIWGMLRTRVCIICMATTEVSSTETAILGAARTKQNDI</sequence>
<dbReference type="Gramene" id="KVH90863">
    <property type="protein sequence ID" value="KVH90863"/>
    <property type="gene ID" value="Ccrd_007118"/>
</dbReference>
<dbReference type="EMBL" id="LEKV01005088">
    <property type="protein sequence ID" value="KVH90863.1"/>
    <property type="molecule type" value="Genomic_DNA"/>
</dbReference>
<name>A0A103XHQ8_CYNCS</name>
<dbReference type="AlphaFoldDB" id="A0A103XHQ8"/>
<gene>
    <name evidence="1" type="ORF">Ccrd_007118</name>
</gene>
<organism evidence="1 2">
    <name type="scientific">Cynara cardunculus var. scolymus</name>
    <name type="common">Globe artichoke</name>
    <name type="synonym">Cynara scolymus</name>
    <dbReference type="NCBI Taxonomy" id="59895"/>
    <lineage>
        <taxon>Eukaryota</taxon>
        <taxon>Viridiplantae</taxon>
        <taxon>Streptophyta</taxon>
        <taxon>Embryophyta</taxon>
        <taxon>Tracheophyta</taxon>
        <taxon>Spermatophyta</taxon>
        <taxon>Magnoliopsida</taxon>
        <taxon>eudicotyledons</taxon>
        <taxon>Gunneridae</taxon>
        <taxon>Pentapetalae</taxon>
        <taxon>asterids</taxon>
        <taxon>campanulids</taxon>
        <taxon>Asterales</taxon>
        <taxon>Asteraceae</taxon>
        <taxon>Carduoideae</taxon>
        <taxon>Cardueae</taxon>
        <taxon>Carduinae</taxon>
        <taxon>Cynara</taxon>
    </lineage>
</organism>
<protein>
    <submittedName>
        <fullName evidence="1">Uncharacterized protein</fullName>
    </submittedName>
</protein>
<dbReference type="Proteomes" id="UP000243975">
    <property type="component" value="Unassembled WGS sequence"/>
</dbReference>
<evidence type="ECO:0000313" key="2">
    <source>
        <dbReference type="Proteomes" id="UP000243975"/>
    </source>
</evidence>
<accession>A0A103XHQ8</accession>
<comment type="caution">
    <text evidence="1">The sequence shown here is derived from an EMBL/GenBank/DDBJ whole genome shotgun (WGS) entry which is preliminary data.</text>
</comment>
<evidence type="ECO:0000313" key="1">
    <source>
        <dbReference type="EMBL" id="KVH90863.1"/>
    </source>
</evidence>
<proteinExistence type="predicted"/>
<reference evidence="1 2" key="1">
    <citation type="journal article" date="2016" name="Sci. Rep.">
        <title>The genome sequence of the outbreeding globe artichoke constructed de novo incorporating a phase-aware low-pass sequencing strategy of F1 progeny.</title>
        <authorList>
            <person name="Scaglione D."/>
            <person name="Reyes-Chin-Wo S."/>
            <person name="Acquadro A."/>
            <person name="Froenicke L."/>
            <person name="Portis E."/>
            <person name="Beitel C."/>
            <person name="Tirone M."/>
            <person name="Mauro R."/>
            <person name="Lo Monaco A."/>
            <person name="Mauromicale G."/>
            <person name="Faccioli P."/>
            <person name="Cattivelli L."/>
            <person name="Rieseberg L."/>
            <person name="Michelmore R."/>
            <person name="Lanteri S."/>
        </authorList>
    </citation>
    <scope>NUCLEOTIDE SEQUENCE [LARGE SCALE GENOMIC DNA]</scope>
    <source>
        <strain evidence="1">2C</strain>
    </source>
</reference>